<dbReference type="NCBIfam" id="TIGR00675">
    <property type="entry name" value="dcm"/>
    <property type="match status" value="1"/>
</dbReference>
<dbReference type="EMBL" id="KN824280">
    <property type="protein sequence ID" value="KIM32197.1"/>
    <property type="molecule type" value="Genomic_DNA"/>
</dbReference>
<feature type="active site" evidence="4">
    <location>
        <position position="830"/>
    </location>
</feature>
<dbReference type="PANTHER" id="PTHR10629:SF52">
    <property type="entry name" value="DNA (CYTOSINE-5)-METHYLTRANSFERASE 1"/>
    <property type="match status" value="1"/>
</dbReference>
<evidence type="ECO:0000256" key="2">
    <source>
        <dbReference type="ARBA" id="ARBA00022679"/>
    </source>
</evidence>
<dbReference type="PRINTS" id="PR00105">
    <property type="entry name" value="C5METTRFRASE"/>
</dbReference>
<accession>A0A0C2XTH9</accession>
<dbReference type="InterPro" id="IPR001525">
    <property type="entry name" value="C5_MeTfrase"/>
</dbReference>
<keyword evidence="9" id="KW-1185">Reference proteome</keyword>
<comment type="catalytic activity">
    <reaction evidence="6">
        <text>a 2'-deoxycytidine in DNA + S-adenosyl-L-methionine = a 5-methyl-2'-deoxycytidine in DNA + S-adenosyl-L-homocysteine + H(+)</text>
        <dbReference type="Rhea" id="RHEA:13681"/>
        <dbReference type="Rhea" id="RHEA-COMP:11369"/>
        <dbReference type="Rhea" id="RHEA-COMP:11370"/>
        <dbReference type="ChEBI" id="CHEBI:15378"/>
        <dbReference type="ChEBI" id="CHEBI:57856"/>
        <dbReference type="ChEBI" id="CHEBI:59789"/>
        <dbReference type="ChEBI" id="CHEBI:85452"/>
        <dbReference type="ChEBI" id="CHEBI:85454"/>
        <dbReference type="EC" id="2.1.1.37"/>
    </reaction>
</comment>
<evidence type="ECO:0000256" key="7">
    <source>
        <dbReference type="SAM" id="MobiDB-lite"/>
    </source>
</evidence>
<reference evidence="8 9" key="1">
    <citation type="submission" date="2014-04" db="EMBL/GenBank/DDBJ databases">
        <authorList>
            <consortium name="DOE Joint Genome Institute"/>
            <person name="Kuo A."/>
            <person name="Zuccaro A."/>
            <person name="Kohler A."/>
            <person name="Nagy L.G."/>
            <person name="Floudas D."/>
            <person name="Copeland A."/>
            <person name="Barry K.W."/>
            <person name="Cichocki N."/>
            <person name="Veneault-Fourrey C."/>
            <person name="LaButti K."/>
            <person name="Lindquist E.A."/>
            <person name="Lipzen A."/>
            <person name="Lundell T."/>
            <person name="Morin E."/>
            <person name="Murat C."/>
            <person name="Sun H."/>
            <person name="Tunlid A."/>
            <person name="Henrissat B."/>
            <person name="Grigoriev I.V."/>
            <person name="Hibbett D.S."/>
            <person name="Martin F."/>
            <person name="Nordberg H.P."/>
            <person name="Cantor M.N."/>
            <person name="Hua S.X."/>
        </authorList>
    </citation>
    <scope>NUCLEOTIDE SEQUENCE [LARGE SCALE GENOMIC DNA]</scope>
    <source>
        <strain evidence="8 9">MAFF 305830</strain>
    </source>
</reference>
<dbReference type="InterPro" id="IPR031303">
    <property type="entry name" value="C5_meth_CS"/>
</dbReference>
<gene>
    <name evidence="8" type="ORF">M408DRAFT_20520</name>
</gene>
<dbReference type="InterPro" id="IPR050390">
    <property type="entry name" value="C5-Methyltransferase"/>
</dbReference>
<dbReference type="Gene3D" id="3.90.120.10">
    <property type="entry name" value="DNA Methylase, subunit A, domain 2"/>
    <property type="match status" value="2"/>
</dbReference>
<dbReference type="GO" id="GO:0003677">
    <property type="term" value="F:DNA binding"/>
    <property type="evidence" value="ECO:0007669"/>
    <property type="project" value="TreeGrafter"/>
</dbReference>
<evidence type="ECO:0000256" key="6">
    <source>
        <dbReference type="RuleBase" id="RU000417"/>
    </source>
</evidence>
<dbReference type="GO" id="GO:0005634">
    <property type="term" value="C:nucleus"/>
    <property type="evidence" value="ECO:0007669"/>
    <property type="project" value="TreeGrafter"/>
</dbReference>
<evidence type="ECO:0000256" key="1">
    <source>
        <dbReference type="ARBA" id="ARBA00022603"/>
    </source>
</evidence>
<dbReference type="STRING" id="933852.A0A0C2XTH9"/>
<dbReference type="InterPro" id="IPR043151">
    <property type="entry name" value="BAH_sf"/>
</dbReference>
<evidence type="ECO:0000313" key="9">
    <source>
        <dbReference type="Proteomes" id="UP000054097"/>
    </source>
</evidence>
<dbReference type="InterPro" id="IPR029063">
    <property type="entry name" value="SAM-dependent_MTases_sf"/>
</dbReference>
<comment type="similarity">
    <text evidence="4 5">Belongs to the class I-like SAM-binding methyltransferase superfamily. C5-methyltransferase family.</text>
</comment>
<name>A0A0C2XTH9_SERVB</name>
<keyword evidence="2 4" id="KW-0808">Transferase</keyword>
<dbReference type="Proteomes" id="UP000054097">
    <property type="component" value="Unassembled WGS sequence"/>
</dbReference>
<sequence length="1259" mass="142556">MESGLKRRRLSNENYAGTKPKRRQIQEQVDNGVEVIVKRPYQALRDPSAWKRIEKVNQMSKYMESPTKGLSSRFENIAIDDKIEFRTTPLTETEDLCLAGEEDVSDESEDSSSDEADMRHSLPVRILDNFSFFDENAIGEVMVGLDDIEEPDSDRNISPYFIGYVTSRNAPLGDGDDKEASNPESTGRSTLPVLMRSSSILSIWESEEPERDGILSEYSDIWVQTTYAWYILDRPAPAYRSLYLPRWLHHSLYIMIIHLLQRHIFTVDMFKQSFLQNEAKWAFYEFGRELTLKDLRERMPEVLRTLIENIYDISDRSFIEDLCAEYAPHLALYPESVHSHSSYSGSDTESTSGSSTSSSTVTFKYKRRYGDRPVTGQKDSRLTPTFTTDFIHNLAEPYYPSLRRRLDESHPLEQNSPASLRIPSILLPNSPPQSIKIKRLPGVGSNELEWRGDIALIRYKETPDEVHPENLQESIWFGLIIRLSCDEGVTNAHVVWLVPARHTSLNQLGHPQELVAIDECEDVDVETFVGVCQHRKLGQEEDEPGINESNMEFFYRYLWLKDESNDDAFVDVEPFLETDPQDPCCPSCRNETKTCLAGIASRTAHGITFNGIEYHVYDTVYIAPLEQEEVYIIGQIEKFEGDYVRVREFQRISRPEDSRQFYNDRFLTIDGDADLVEYLVRRLDGKCQVLENSPILPSTLREDVFYLDDHAGLPKCRFCLLSAKQNAPGKALKALDLFSGAGGLSLGLESTSSIEIDWAVEYDPSASQTFRDIHPNCEVYTICLNQLLRHTWNVDQGMDVPPLYSPDTNETLPPFPVEGDVDIIVGGPPCQGFSRINRFARADDPRNDLILTFLSAVEMLKPKYVLLENVRGILTYRLGGQQAGISRIEGGIKGGMVMLIKRILTALNYQVRHGVLHAGHYGSPQVRRRVIFLASKRGTSLPEFPQPTHLAINTQNLNTNVVAKEPYSFMVNKRKNQAAPLGPVTVIDTIGDLPGWEWENPHVICPATLQSKLAAKKRSFAVSAISCFQNPSPTFHVSGPRDPMSYGWSPATLYQLLARGNEDVIFQHFAPLFNVKVIERVCSIPLRLPRGSDGFPDYDGMYLPEELKYEGRKFHSYAGSYGRLQADSAFSTAIGSLSPDRPSQVIHPTQHRVLTIREFARAQGFPDRVTFQTVSQSIKQITKQIGNAVPVQMAIALGREIVKAEARTRAEEKARQRRASKKSGWVAFAGANRETTQNGGSDALKENQFWVPMVPLNWK</sequence>
<dbReference type="GO" id="GO:0044027">
    <property type="term" value="P:negative regulation of gene expression via chromosomal CpG island methylation"/>
    <property type="evidence" value="ECO:0007669"/>
    <property type="project" value="TreeGrafter"/>
</dbReference>
<dbReference type="PANTHER" id="PTHR10629">
    <property type="entry name" value="CYTOSINE-SPECIFIC METHYLTRANSFERASE"/>
    <property type="match status" value="1"/>
</dbReference>
<protein>
    <recommendedName>
        <fullName evidence="6">Cytosine-specific methyltransferase</fullName>
        <ecNumber evidence="6">2.1.1.37</ecNumber>
    </recommendedName>
</protein>
<evidence type="ECO:0000256" key="4">
    <source>
        <dbReference type="PROSITE-ProRule" id="PRU01016"/>
    </source>
</evidence>
<dbReference type="Gene3D" id="3.40.50.150">
    <property type="entry name" value="Vaccinia Virus protein VP39"/>
    <property type="match status" value="1"/>
</dbReference>
<dbReference type="SUPFAM" id="SSF53335">
    <property type="entry name" value="S-adenosyl-L-methionine-dependent methyltransferases"/>
    <property type="match status" value="1"/>
</dbReference>
<keyword evidence="1 4" id="KW-0489">Methyltransferase</keyword>
<dbReference type="GO" id="GO:0032259">
    <property type="term" value="P:methylation"/>
    <property type="evidence" value="ECO:0007669"/>
    <property type="project" value="UniProtKB-KW"/>
</dbReference>
<keyword evidence="3 4" id="KW-0949">S-adenosyl-L-methionine</keyword>
<proteinExistence type="inferred from homology"/>
<dbReference type="HOGENOM" id="CLU_008262_0_0_1"/>
<dbReference type="PROSITE" id="PS00094">
    <property type="entry name" value="C5_MTASE_1"/>
    <property type="match status" value="1"/>
</dbReference>
<dbReference type="Pfam" id="PF00145">
    <property type="entry name" value="DNA_methylase"/>
    <property type="match status" value="1"/>
</dbReference>
<evidence type="ECO:0000256" key="5">
    <source>
        <dbReference type="RuleBase" id="RU000416"/>
    </source>
</evidence>
<organism evidence="8 9">
    <name type="scientific">Serendipita vermifera MAFF 305830</name>
    <dbReference type="NCBI Taxonomy" id="933852"/>
    <lineage>
        <taxon>Eukaryota</taxon>
        <taxon>Fungi</taxon>
        <taxon>Dikarya</taxon>
        <taxon>Basidiomycota</taxon>
        <taxon>Agaricomycotina</taxon>
        <taxon>Agaricomycetes</taxon>
        <taxon>Sebacinales</taxon>
        <taxon>Serendipitaceae</taxon>
        <taxon>Serendipita</taxon>
    </lineage>
</organism>
<dbReference type="PROSITE" id="PS51679">
    <property type="entry name" value="SAM_MT_C5"/>
    <property type="match status" value="1"/>
</dbReference>
<dbReference type="PROSITE" id="PS00095">
    <property type="entry name" value="C5_MTASE_2"/>
    <property type="match status" value="1"/>
</dbReference>
<feature type="region of interest" description="Disordered" evidence="7">
    <location>
        <begin position="1"/>
        <end position="27"/>
    </location>
</feature>
<reference evidence="9" key="2">
    <citation type="submission" date="2015-01" db="EMBL/GenBank/DDBJ databases">
        <title>Evolutionary Origins and Diversification of the Mycorrhizal Mutualists.</title>
        <authorList>
            <consortium name="DOE Joint Genome Institute"/>
            <consortium name="Mycorrhizal Genomics Consortium"/>
            <person name="Kohler A."/>
            <person name="Kuo A."/>
            <person name="Nagy L.G."/>
            <person name="Floudas D."/>
            <person name="Copeland A."/>
            <person name="Barry K.W."/>
            <person name="Cichocki N."/>
            <person name="Veneault-Fourrey C."/>
            <person name="LaButti K."/>
            <person name="Lindquist E.A."/>
            <person name="Lipzen A."/>
            <person name="Lundell T."/>
            <person name="Morin E."/>
            <person name="Murat C."/>
            <person name="Riley R."/>
            <person name="Ohm R."/>
            <person name="Sun H."/>
            <person name="Tunlid A."/>
            <person name="Henrissat B."/>
            <person name="Grigoriev I.V."/>
            <person name="Hibbett D.S."/>
            <person name="Martin F."/>
        </authorList>
    </citation>
    <scope>NUCLEOTIDE SEQUENCE [LARGE SCALE GENOMIC DNA]</scope>
    <source>
        <strain evidence="9">MAFF 305830</strain>
    </source>
</reference>
<dbReference type="GO" id="GO:0003886">
    <property type="term" value="F:DNA (cytosine-5-)-methyltransferase activity"/>
    <property type="evidence" value="ECO:0007669"/>
    <property type="project" value="UniProtKB-EC"/>
</dbReference>
<evidence type="ECO:0000313" key="8">
    <source>
        <dbReference type="EMBL" id="KIM32197.1"/>
    </source>
</evidence>
<dbReference type="InterPro" id="IPR018117">
    <property type="entry name" value="C5_DNA_meth_AS"/>
</dbReference>
<dbReference type="EC" id="2.1.1.37" evidence="6"/>
<dbReference type="Gene3D" id="2.30.30.490">
    <property type="match status" value="2"/>
</dbReference>
<evidence type="ECO:0000256" key="3">
    <source>
        <dbReference type="ARBA" id="ARBA00022691"/>
    </source>
</evidence>
<dbReference type="AlphaFoldDB" id="A0A0C2XTH9"/>
<dbReference type="OrthoDB" id="5376140at2759"/>